<dbReference type="Proteomes" id="UP000315496">
    <property type="component" value="Chromosome 4"/>
</dbReference>
<name>A0A4Z1SNA3_GIAMU</name>
<comment type="caution">
    <text evidence="2">The sequence shown here is derived from an EMBL/GenBank/DDBJ whole genome shotgun (WGS) entry which is preliminary data.</text>
</comment>
<feature type="compositionally biased region" description="Polar residues" evidence="1">
    <location>
        <begin position="1"/>
        <end position="17"/>
    </location>
</feature>
<organism evidence="2 3">
    <name type="scientific">Giardia muris</name>
    <dbReference type="NCBI Taxonomy" id="5742"/>
    <lineage>
        <taxon>Eukaryota</taxon>
        <taxon>Metamonada</taxon>
        <taxon>Diplomonadida</taxon>
        <taxon>Hexamitidae</taxon>
        <taxon>Giardiinae</taxon>
        <taxon>Giardia</taxon>
    </lineage>
</organism>
<feature type="compositionally biased region" description="Basic and acidic residues" evidence="1">
    <location>
        <begin position="19"/>
        <end position="29"/>
    </location>
</feature>
<dbReference type="AlphaFoldDB" id="A0A4Z1SNA3"/>
<dbReference type="OrthoDB" id="10248947at2759"/>
<reference evidence="2 3" key="1">
    <citation type="submission" date="2019-05" db="EMBL/GenBank/DDBJ databases">
        <title>The compact genome of Giardia muris reveals important steps in the evolution of intestinal protozoan parasites.</title>
        <authorList>
            <person name="Xu F."/>
            <person name="Jimenez-Gonzalez A."/>
            <person name="Einarsson E."/>
            <person name="Astvaldsson A."/>
            <person name="Peirasmaki D."/>
            <person name="Eckmann L."/>
            <person name="Andersson J.O."/>
            <person name="Svard S.G."/>
            <person name="Jerlstrom-Hultqvist J."/>
        </authorList>
    </citation>
    <scope>NUCLEOTIDE SEQUENCE [LARGE SCALE GENOMIC DNA]</scope>
    <source>
        <strain evidence="2 3">Roberts-Thomson</strain>
    </source>
</reference>
<feature type="region of interest" description="Disordered" evidence="1">
    <location>
        <begin position="1"/>
        <end position="58"/>
    </location>
</feature>
<sequence length="390" mass="43852">MSSSSTMAERLRSSQQVRDALDFSRHPERPSLAASARFNRPCDLPSGDPRYGVRNKPDPWPMYDVVQEDRRTTPAELFSRTAHEDHVYLSHDHRLERSRLPRRPQELNPVIFDSEHIFGERVDPGMSAAETLKPVVPAPPIQTSSDPMRFLGDEEERYIPSTGMSTRSYVQTAPICIGPEQEACLQKRREQASQITETYYRDCTNRGPIQRQDSKRTALGCTVHRGYTDSFNPDMRFGVRGFKAFDDTTEACMKPIPGARADIPFSDTYRAVHNLPQADQALRNELPAGVNVHPSDDLVHGIKTKQDGESVQRTVHDGPCDDSGCAGATTLTRYEQLRQTRYRHNIPSNMVFGETGKSDHRSSKPTCIGGQADGTDWGVVNHLDIYAPKR</sequence>
<evidence type="ECO:0000313" key="3">
    <source>
        <dbReference type="Proteomes" id="UP000315496"/>
    </source>
</evidence>
<gene>
    <name evidence="2" type="ORF">GMRT_12830</name>
</gene>
<feature type="region of interest" description="Disordered" evidence="1">
    <location>
        <begin position="349"/>
        <end position="370"/>
    </location>
</feature>
<protein>
    <submittedName>
        <fullName evidence="2">Uncharacterized protein</fullName>
    </submittedName>
</protein>
<dbReference type="VEuPathDB" id="GiardiaDB:GMRT_12830"/>
<proteinExistence type="predicted"/>
<dbReference type="EMBL" id="VDLU01000004">
    <property type="protein sequence ID" value="TNJ27090.1"/>
    <property type="molecule type" value="Genomic_DNA"/>
</dbReference>
<keyword evidence="3" id="KW-1185">Reference proteome</keyword>
<evidence type="ECO:0000313" key="2">
    <source>
        <dbReference type="EMBL" id="TNJ27090.1"/>
    </source>
</evidence>
<evidence type="ECO:0000256" key="1">
    <source>
        <dbReference type="SAM" id="MobiDB-lite"/>
    </source>
</evidence>
<accession>A0A4Z1SNA3</accession>